<proteinExistence type="predicted"/>
<dbReference type="EMBL" id="SOCA01000001">
    <property type="protein sequence ID" value="TDU81480.1"/>
    <property type="molecule type" value="Genomic_DNA"/>
</dbReference>
<name>A0A4R7SQG1_9BACT</name>
<protein>
    <submittedName>
        <fullName evidence="2">Uncharacterized protein</fullName>
    </submittedName>
</protein>
<evidence type="ECO:0000313" key="2">
    <source>
        <dbReference type="EMBL" id="TDU81480.1"/>
    </source>
</evidence>
<keyword evidence="1" id="KW-0812">Transmembrane</keyword>
<dbReference type="AlphaFoldDB" id="A0A4R7SQG1"/>
<sequence length="105" mass="11878">MKRAFQYTLAAWLRFFGGFGIEAGVDHYLRMRDGNVTSGGIPEPLWFGIHIFLGAVSAWLAWSATQSFYATWRRVAVVSVELAVMFFIYMARCLAYVIQTGIDTL</sequence>
<dbReference type="RefSeq" id="WP_133793427.1">
    <property type="nucleotide sequence ID" value="NZ_SOCA01000001.1"/>
</dbReference>
<gene>
    <name evidence="2" type="ORF">EI77_00789</name>
</gene>
<keyword evidence="1" id="KW-1133">Transmembrane helix</keyword>
<comment type="caution">
    <text evidence="2">The sequence shown here is derived from an EMBL/GenBank/DDBJ whole genome shotgun (WGS) entry which is preliminary data.</text>
</comment>
<keyword evidence="3" id="KW-1185">Reference proteome</keyword>
<evidence type="ECO:0000313" key="3">
    <source>
        <dbReference type="Proteomes" id="UP000295662"/>
    </source>
</evidence>
<evidence type="ECO:0000256" key="1">
    <source>
        <dbReference type="SAM" id="Phobius"/>
    </source>
</evidence>
<reference evidence="2 3" key="1">
    <citation type="submission" date="2019-03" db="EMBL/GenBank/DDBJ databases">
        <title>Genomic Encyclopedia of Archaeal and Bacterial Type Strains, Phase II (KMG-II): from individual species to whole genera.</title>
        <authorList>
            <person name="Goeker M."/>
        </authorList>
    </citation>
    <scope>NUCLEOTIDE SEQUENCE [LARGE SCALE GENOMIC DNA]</scope>
    <source>
        <strain evidence="2 3">ATCC 25309</strain>
    </source>
</reference>
<accession>A0A4R7SQG1</accession>
<feature type="transmembrane region" description="Helical" evidence="1">
    <location>
        <begin position="44"/>
        <end position="63"/>
    </location>
</feature>
<organism evidence="2 3">
    <name type="scientific">Prosthecobacter fusiformis</name>
    <dbReference type="NCBI Taxonomy" id="48464"/>
    <lineage>
        <taxon>Bacteria</taxon>
        <taxon>Pseudomonadati</taxon>
        <taxon>Verrucomicrobiota</taxon>
        <taxon>Verrucomicrobiia</taxon>
        <taxon>Verrucomicrobiales</taxon>
        <taxon>Verrucomicrobiaceae</taxon>
        <taxon>Prosthecobacter</taxon>
    </lineage>
</organism>
<keyword evidence="1" id="KW-0472">Membrane</keyword>
<dbReference type="Proteomes" id="UP000295662">
    <property type="component" value="Unassembled WGS sequence"/>
</dbReference>
<feature type="transmembrane region" description="Helical" evidence="1">
    <location>
        <begin position="75"/>
        <end position="98"/>
    </location>
</feature>